<proteinExistence type="predicted"/>
<evidence type="ECO:0000313" key="2">
    <source>
        <dbReference type="Proteomes" id="UP000326091"/>
    </source>
</evidence>
<accession>A0A174S4J1</accession>
<dbReference type="EMBL" id="CP043529">
    <property type="protein sequence ID" value="QEW36717.1"/>
    <property type="molecule type" value="Genomic_DNA"/>
</dbReference>
<reference evidence="1 2" key="1">
    <citation type="submission" date="2019-09" db="EMBL/GenBank/DDBJ databases">
        <title>Commensal-derived Metabolites Govern Vibrio cholerae Pathogenesis in Host.</title>
        <authorList>
            <person name="Yoon S.S."/>
            <person name="Yoon M.Y."/>
        </authorList>
    </citation>
    <scope>NUCLEOTIDE SEQUENCE [LARGE SCALE GENOMIC DNA]</scope>
    <source>
        <strain evidence="1 2">VIC01</strain>
    </source>
</reference>
<sequence>METFTLILAIVCLVFGILQIILFFKVWNMTNNVAGIKALYEKQNSEMLALLKTIASEMKEPKQHNNKESKGDIKVVAATEIKKESTSAQQIKKERPTIDRSSEEYQRKIKKWNVLKSRGYIEQAVREYMEYTGSEQNEATEFINNL</sequence>
<dbReference type="Proteomes" id="UP000326091">
    <property type="component" value="Chromosome"/>
</dbReference>
<protein>
    <submittedName>
        <fullName evidence="1">Uncharacterized protein</fullName>
    </submittedName>
</protein>
<dbReference type="RefSeq" id="WP_134855340.1">
    <property type="nucleotide sequence ID" value="NZ_CACRTA010000025.1"/>
</dbReference>
<name>A0A174S4J1_PHOVU</name>
<gene>
    <name evidence="1" type="ORF">VIC01_02278</name>
</gene>
<dbReference type="AlphaFoldDB" id="A0A174S4J1"/>
<organism evidence="1 2">
    <name type="scientific">Phocaeicola vulgatus</name>
    <name type="common">Bacteroides vulgatus</name>
    <dbReference type="NCBI Taxonomy" id="821"/>
    <lineage>
        <taxon>Bacteria</taxon>
        <taxon>Pseudomonadati</taxon>
        <taxon>Bacteroidota</taxon>
        <taxon>Bacteroidia</taxon>
        <taxon>Bacteroidales</taxon>
        <taxon>Bacteroidaceae</taxon>
        <taxon>Phocaeicola</taxon>
    </lineage>
</organism>
<evidence type="ECO:0000313" key="1">
    <source>
        <dbReference type="EMBL" id="QEW36717.1"/>
    </source>
</evidence>